<dbReference type="GO" id="GO:0003824">
    <property type="term" value="F:catalytic activity"/>
    <property type="evidence" value="ECO:0007669"/>
    <property type="project" value="UniProtKB-ARBA"/>
</dbReference>
<gene>
    <name evidence="2" type="ORF">C1O66_21335</name>
</gene>
<dbReference type="Proteomes" id="UP000235916">
    <property type="component" value="Unassembled WGS sequence"/>
</dbReference>
<dbReference type="InterPro" id="IPR052163">
    <property type="entry name" value="DGC-Regulatory_Protein"/>
</dbReference>
<dbReference type="Gene3D" id="3.30.70.270">
    <property type="match status" value="1"/>
</dbReference>
<evidence type="ECO:0000259" key="1">
    <source>
        <dbReference type="PROSITE" id="PS50887"/>
    </source>
</evidence>
<proteinExistence type="predicted"/>
<dbReference type="CDD" id="cd01949">
    <property type="entry name" value="GGDEF"/>
    <property type="match status" value="1"/>
</dbReference>
<dbReference type="InterPro" id="IPR043128">
    <property type="entry name" value="Rev_trsase/Diguanyl_cyclase"/>
</dbReference>
<dbReference type="PROSITE" id="PS50887">
    <property type="entry name" value="GGDEF"/>
    <property type="match status" value="1"/>
</dbReference>
<dbReference type="InterPro" id="IPR013655">
    <property type="entry name" value="PAS_fold_3"/>
</dbReference>
<dbReference type="InterPro" id="IPR035965">
    <property type="entry name" value="PAS-like_dom_sf"/>
</dbReference>
<dbReference type="NCBIfam" id="TIGR00254">
    <property type="entry name" value="GGDEF"/>
    <property type="match status" value="1"/>
</dbReference>
<accession>A0A2N8KS36</accession>
<dbReference type="SUPFAM" id="SSF55785">
    <property type="entry name" value="PYP-like sensor domain (PAS domain)"/>
    <property type="match status" value="1"/>
</dbReference>
<protein>
    <submittedName>
        <fullName evidence="2">GGDEF domain-containing protein</fullName>
    </submittedName>
</protein>
<dbReference type="EMBL" id="POSP01000004">
    <property type="protein sequence ID" value="PND36253.1"/>
    <property type="molecule type" value="Genomic_DNA"/>
</dbReference>
<comment type="caution">
    <text evidence="2">The sequence shown here is derived from an EMBL/GenBank/DDBJ whole genome shotgun (WGS) entry which is preliminary data.</text>
</comment>
<dbReference type="SUPFAM" id="SSF55073">
    <property type="entry name" value="Nucleotide cyclase"/>
    <property type="match status" value="1"/>
</dbReference>
<dbReference type="CDD" id="cd00130">
    <property type="entry name" value="PAS"/>
    <property type="match status" value="1"/>
</dbReference>
<dbReference type="Gene3D" id="3.30.450.20">
    <property type="entry name" value="PAS domain"/>
    <property type="match status" value="1"/>
</dbReference>
<dbReference type="NCBIfam" id="TIGR00229">
    <property type="entry name" value="sensory_box"/>
    <property type="match status" value="1"/>
</dbReference>
<dbReference type="SMART" id="SM00267">
    <property type="entry name" value="GGDEF"/>
    <property type="match status" value="1"/>
</dbReference>
<dbReference type="InterPro" id="IPR000160">
    <property type="entry name" value="GGDEF_dom"/>
</dbReference>
<organism evidence="2 3">
    <name type="scientific">Kinneretia aquatilis</name>
    <dbReference type="NCBI Taxonomy" id="2070761"/>
    <lineage>
        <taxon>Bacteria</taxon>
        <taxon>Pseudomonadati</taxon>
        <taxon>Pseudomonadota</taxon>
        <taxon>Betaproteobacteria</taxon>
        <taxon>Burkholderiales</taxon>
        <taxon>Sphaerotilaceae</taxon>
        <taxon>Roseateles</taxon>
    </lineage>
</organism>
<dbReference type="RefSeq" id="WP_102770026.1">
    <property type="nucleotide sequence ID" value="NZ_POSP01000004.1"/>
</dbReference>
<keyword evidence="3" id="KW-1185">Reference proteome</keyword>
<evidence type="ECO:0000313" key="3">
    <source>
        <dbReference type="Proteomes" id="UP000235916"/>
    </source>
</evidence>
<dbReference type="InterPro" id="IPR000014">
    <property type="entry name" value="PAS"/>
</dbReference>
<feature type="domain" description="GGDEF" evidence="1">
    <location>
        <begin position="160"/>
        <end position="305"/>
    </location>
</feature>
<dbReference type="Pfam" id="PF08447">
    <property type="entry name" value="PAS_3"/>
    <property type="match status" value="1"/>
</dbReference>
<dbReference type="InterPro" id="IPR029787">
    <property type="entry name" value="Nucleotide_cyclase"/>
</dbReference>
<dbReference type="AlphaFoldDB" id="A0A2N8KS36"/>
<evidence type="ECO:0000313" key="2">
    <source>
        <dbReference type="EMBL" id="PND36253.1"/>
    </source>
</evidence>
<name>A0A2N8KS36_9BURK</name>
<dbReference type="Pfam" id="PF00990">
    <property type="entry name" value="GGDEF"/>
    <property type="match status" value="1"/>
</dbReference>
<reference evidence="2 3" key="1">
    <citation type="submission" date="2018-01" db="EMBL/GenBank/DDBJ databases">
        <title>Draft genome sequence of Paucibacter aquatile CR182 isolated from freshwater of the Nakdong River.</title>
        <authorList>
            <person name="Choi A."/>
            <person name="Chung E.J."/>
        </authorList>
    </citation>
    <scope>NUCLEOTIDE SEQUENCE [LARGE SCALE GENOMIC DNA]</scope>
    <source>
        <strain evidence="2 3">CR182</strain>
    </source>
</reference>
<dbReference type="PANTHER" id="PTHR46663:SF3">
    <property type="entry name" value="SLL0267 PROTEIN"/>
    <property type="match status" value="1"/>
</dbReference>
<sequence>MTTHFQDLFMKLPIPLCWVASDGVVLQMNKRFESVFGYSKKDMPILDCWWPLAYPDTSYRDWVRRTWNEALALAEAEKRDIIPIEYRVRCKNQQTVTMEISGITLGDGFLATFIDVTERNAAQERVQHLAFYDSLTDLPNRRLLATRLEHLMAKLKRSQRCAALMVVDLDNFKPLNDRWGHAAGDQVLVEAARRMVNVVRAVDTVSRAGGDEFVVLLDEIDADAEHAARVAMDIARRLQTSLSAEFELSLDNLLARGACHRGSASIGVVLFDGRVARTESLFACADTAMYEVKRQGRNGVLMTRV</sequence>
<dbReference type="OrthoDB" id="9813903at2"/>
<dbReference type="FunFam" id="3.30.70.270:FF:000001">
    <property type="entry name" value="Diguanylate cyclase domain protein"/>
    <property type="match status" value="1"/>
</dbReference>
<dbReference type="PANTHER" id="PTHR46663">
    <property type="entry name" value="DIGUANYLATE CYCLASE DGCT-RELATED"/>
    <property type="match status" value="1"/>
</dbReference>